<proteinExistence type="predicted"/>
<dbReference type="Proteomes" id="UP000235388">
    <property type="component" value="Unassembled WGS sequence"/>
</dbReference>
<evidence type="ECO:0000313" key="3">
    <source>
        <dbReference type="Proteomes" id="UP000235388"/>
    </source>
</evidence>
<comment type="caution">
    <text evidence="2">The sequence shown here is derived from an EMBL/GenBank/DDBJ whole genome shotgun (WGS) entry which is preliminary data.</text>
</comment>
<reference evidence="2 3" key="1">
    <citation type="submission" date="2017-11" db="EMBL/GenBank/DDBJ databases">
        <title>De novo assembly and phasing of dikaryotic genomes from two isolates of Puccinia coronata f. sp. avenae, the causal agent of oat crown rust.</title>
        <authorList>
            <person name="Miller M.E."/>
            <person name="Zhang Y."/>
            <person name="Omidvar V."/>
            <person name="Sperschneider J."/>
            <person name="Schwessinger B."/>
            <person name="Raley C."/>
            <person name="Palmer J.M."/>
            <person name="Garnica D."/>
            <person name="Upadhyaya N."/>
            <person name="Rathjen J."/>
            <person name="Taylor J.M."/>
            <person name="Park R.F."/>
            <person name="Dodds P.N."/>
            <person name="Hirsch C.D."/>
            <person name="Kianian S.F."/>
            <person name="Figueroa M."/>
        </authorList>
    </citation>
    <scope>NUCLEOTIDE SEQUENCE [LARGE SCALE GENOMIC DNA]</scope>
    <source>
        <strain evidence="2">12NC29</strain>
    </source>
</reference>
<organism evidence="2 3">
    <name type="scientific">Puccinia coronata f. sp. avenae</name>
    <dbReference type="NCBI Taxonomy" id="200324"/>
    <lineage>
        <taxon>Eukaryota</taxon>
        <taxon>Fungi</taxon>
        <taxon>Dikarya</taxon>
        <taxon>Basidiomycota</taxon>
        <taxon>Pucciniomycotina</taxon>
        <taxon>Pucciniomycetes</taxon>
        <taxon>Pucciniales</taxon>
        <taxon>Pucciniaceae</taxon>
        <taxon>Puccinia</taxon>
    </lineage>
</organism>
<evidence type="ECO:0000256" key="1">
    <source>
        <dbReference type="SAM" id="MobiDB-lite"/>
    </source>
</evidence>
<dbReference type="AlphaFoldDB" id="A0A2N5W6R8"/>
<gene>
    <name evidence="2" type="ORF">PCANC_00995</name>
</gene>
<name>A0A2N5W6R8_9BASI</name>
<sequence>MLREQAQFLNPQGQKIRHTQPCRPAQAVSIGFGNTSRLRLSMETNDRIRDGQANVVGRSRPSQEPIKTAFHRWQCGFKLTRMAKDSSLVELQRHHRPAFNAEGCVMAALD</sequence>
<feature type="region of interest" description="Disordered" evidence="1">
    <location>
        <begin position="1"/>
        <end position="22"/>
    </location>
</feature>
<dbReference type="EMBL" id="PGCJ01000007">
    <property type="protein sequence ID" value="PLW57922.1"/>
    <property type="molecule type" value="Genomic_DNA"/>
</dbReference>
<evidence type="ECO:0000313" key="2">
    <source>
        <dbReference type="EMBL" id="PLW57922.1"/>
    </source>
</evidence>
<keyword evidence="3" id="KW-1185">Reference proteome</keyword>
<accession>A0A2N5W6R8</accession>
<protein>
    <submittedName>
        <fullName evidence="2">Uncharacterized protein</fullName>
    </submittedName>
</protein>